<dbReference type="EMBL" id="FORP01000024">
    <property type="protein sequence ID" value="SFK56183.1"/>
    <property type="molecule type" value="Genomic_DNA"/>
</dbReference>
<dbReference type="InterPro" id="IPR014757">
    <property type="entry name" value="Tscrpt_reg_IclR_C"/>
</dbReference>
<evidence type="ECO:0000259" key="5">
    <source>
        <dbReference type="PROSITE" id="PS51078"/>
    </source>
</evidence>
<dbReference type="Gene3D" id="1.10.10.10">
    <property type="entry name" value="Winged helix-like DNA-binding domain superfamily/Winged helix DNA-binding domain"/>
    <property type="match status" value="1"/>
</dbReference>
<dbReference type="SMART" id="SM00346">
    <property type="entry name" value="HTH_ICLR"/>
    <property type="match status" value="1"/>
</dbReference>
<dbReference type="RefSeq" id="WP_091514176.1">
    <property type="nucleotide sequence ID" value="NZ_CBDQZW010000024.1"/>
</dbReference>
<dbReference type="Gene3D" id="3.30.450.40">
    <property type="match status" value="1"/>
</dbReference>
<keyword evidence="2" id="KW-0238">DNA-binding</keyword>
<dbReference type="InterPro" id="IPR036388">
    <property type="entry name" value="WH-like_DNA-bd_sf"/>
</dbReference>
<gene>
    <name evidence="6" type="ORF">SAMN05421835_12433</name>
</gene>
<dbReference type="PANTHER" id="PTHR30136">
    <property type="entry name" value="HELIX-TURN-HELIX TRANSCRIPTIONAL REGULATOR, ICLR FAMILY"/>
    <property type="match status" value="1"/>
</dbReference>
<feature type="domain" description="HTH iclR-type" evidence="4">
    <location>
        <begin position="24"/>
        <end position="85"/>
    </location>
</feature>
<protein>
    <submittedName>
        <fullName evidence="6">Transcriptional regulator, IclR family</fullName>
    </submittedName>
</protein>
<evidence type="ECO:0000313" key="6">
    <source>
        <dbReference type="EMBL" id="SFK56183.1"/>
    </source>
</evidence>
<dbReference type="InterPro" id="IPR050707">
    <property type="entry name" value="HTH_MetabolicPath_Reg"/>
</dbReference>
<dbReference type="GO" id="GO:0003700">
    <property type="term" value="F:DNA-binding transcription factor activity"/>
    <property type="evidence" value="ECO:0007669"/>
    <property type="project" value="TreeGrafter"/>
</dbReference>
<evidence type="ECO:0000256" key="2">
    <source>
        <dbReference type="ARBA" id="ARBA00023125"/>
    </source>
</evidence>
<name>A0A1I4AIT7_9PSEU</name>
<evidence type="ECO:0000259" key="4">
    <source>
        <dbReference type="PROSITE" id="PS51077"/>
    </source>
</evidence>
<dbReference type="PANTHER" id="PTHR30136:SF24">
    <property type="entry name" value="HTH-TYPE TRANSCRIPTIONAL REPRESSOR ALLR"/>
    <property type="match status" value="1"/>
</dbReference>
<dbReference type="SUPFAM" id="SSF46785">
    <property type="entry name" value="Winged helix' DNA-binding domain"/>
    <property type="match status" value="1"/>
</dbReference>
<evidence type="ECO:0000256" key="1">
    <source>
        <dbReference type="ARBA" id="ARBA00023015"/>
    </source>
</evidence>
<dbReference type="Proteomes" id="UP000199025">
    <property type="component" value="Unassembled WGS sequence"/>
</dbReference>
<proteinExistence type="predicted"/>
<dbReference type="OrthoDB" id="7274111at2"/>
<dbReference type="InterPro" id="IPR029016">
    <property type="entry name" value="GAF-like_dom_sf"/>
</dbReference>
<dbReference type="InterPro" id="IPR005471">
    <property type="entry name" value="Tscrpt_reg_IclR_N"/>
</dbReference>
<dbReference type="Pfam" id="PF01614">
    <property type="entry name" value="IclR_C"/>
    <property type="match status" value="1"/>
</dbReference>
<dbReference type="PROSITE" id="PS51078">
    <property type="entry name" value="ICLR_ED"/>
    <property type="match status" value="1"/>
</dbReference>
<dbReference type="GO" id="GO:0003677">
    <property type="term" value="F:DNA binding"/>
    <property type="evidence" value="ECO:0007669"/>
    <property type="project" value="UniProtKB-KW"/>
</dbReference>
<dbReference type="STRING" id="115433.SAMN05421835_12433"/>
<dbReference type="SUPFAM" id="SSF55781">
    <property type="entry name" value="GAF domain-like"/>
    <property type="match status" value="1"/>
</dbReference>
<keyword evidence="7" id="KW-1185">Reference proteome</keyword>
<reference evidence="6 7" key="1">
    <citation type="submission" date="2016-10" db="EMBL/GenBank/DDBJ databases">
        <authorList>
            <person name="de Groot N.N."/>
        </authorList>
    </citation>
    <scope>NUCLEOTIDE SEQUENCE [LARGE SCALE GENOMIC DNA]</scope>
    <source>
        <strain evidence="6 7">DSM 44468</strain>
    </source>
</reference>
<organism evidence="6 7">
    <name type="scientific">Amycolatopsis sacchari</name>
    <dbReference type="NCBI Taxonomy" id="115433"/>
    <lineage>
        <taxon>Bacteria</taxon>
        <taxon>Bacillati</taxon>
        <taxon>Actinomycetota</taxon>
        <taxon>Actinomycetes</taxon>
        <taxon>Pseudonocardiales</taxon>
        <taxon>Pseudonocardiaceae</taxon>
        <taxon>Amycolatopsis</taxon>
    </lineage>
</organism>
<dbReference type="GO" id="GO:0045892">
    <property type="term" value="P:negative regulation of DNA-templated transcription"/>
    <property type="evidence" value="ECO:0007669"/>
    <property type="project" value="TreeGrafter"/>
</dbReference>
<keyword evidence="3" id="KW-0804">Transcription</keyword>
<feature type="domain" description="IclR-ED" evidence="5">
    <location>
        <begin position="86"/>
        <end position="269"/>
    </location>
</feature>
<dbReference type="InterPro" id="IPR036390">
    <property type="entry name" value="WH_DNA-bd_sf"/>
</dbReference>
<evidence type="ECO:0000313" key="7">
    <source>
        <dbReference type="Proteomes" id="UP000199025"/>
    </source>
</evidence>
<keyword evidence="1" id="KW-0805">Transcription regulation</keyword>
<dbReference type="AlphaFoldDB" id="A0A1I4AIT7"/>
<sequence length="272" mass="29022">MTTGPDHLGELLQPENRAAPAYPIASVDNTLRILLLLRDRGTLTLADVAAELGIVRSSAHRLMAMLTYYDFVRQSPVDRSFRTGPALIDVGLTAARTLDIRALARPILTTLAESTGMTAHLVLPRGREVLFADGVESGRTIRAALRTGSTLPAHVTGAGKALLATLTDDELRRLYADNPPEALTGRSISSLTALLREAARIRRTGYAINHGESETGVLAMGIACTVPEADIRAGLGVSGPASTVDDSWAERIAQALREAAAELTKQIQAYHL</sequence>
<dbReference type="Pfam" id="PF09339">
    <property type="entry name" value="HTH_IclR"/>
    <property type="match status" value="1"/>
</dbReference>
<accession>A0A1I4AIT7</accession>
<dbReference type="PROSITE" id="PS51077">
    <property type="entry name" value="HTH_ICLR"/>
    <property type="match status" value="1"/>
</dbReference>
<evidence type="ECO:0000256" key="3">
    <source>
        <dbReference type="ARBA" id="ARBA00023163"/>
    </source>
</evidence>